<organism evidence="2 3">
    <name type="scientific">Saccharothrix coeruleofusca</name>
    <dbReference type="NCBI Taxonomy" id="33919"/>
    <lineage>
        <taxon>Bacteria</taxon>
        <taxon>Bacillati</taxon>
        <taxon>Actinomycetota</taxon>
        <taxon>Actinomycetes</taxon>
        <taxon>Pseudonocardiales</taxon>
        <taxon>Pseudonocardiaceae</taxon>
        <taxon>Saccharothrix</taxon>
    </lineage>
</organism>
<protein>
    <submittedName>
        <fullName evidence="2">Uncharacterized protein</fullName>
    </submittedName>
</protein>
<accession>A0A918EAP0</accession>
<proteinExistence type="predicted"/>
<keyword evidence="3" id="KW-1185">Reference proteome</keyword>
<feature type="chain" id="PRO_5038054387" evidence="1">
    <location>
        <begin position="30"/>
        <end position="95"/>
    </location>
</feature>
<feature type="signal peptide" evidence="1">
    <location>
        <begin position="1"/>
        <end position="29"/>
    </location>
</feature>
<gene>
    <name evidence="2" type="ORF">GCM10010185_02920</name>
</gene>
<name>A0A918EAP0_9PSEU</name>
<reference evidence="2" key="2">
    <citation type="submission" date="2020-09" db="EMBL/GenBank/DDBJ databases">
        <authorList>
            <person name="Sun Q."/>
            <person name="Ohkuma M."/>
        </authorList>
    </citation>
    <scope>NUCLEOTIDE SEQUENCE</scope>
    <source>
        <strain evidence="2">JCM 3313</strain>
    </source>
</reference>
<dbReference type="Proteomes" id="UP000639606">
    <property type="component" value="Unassembled WGS sequence"/>
</dbReference>
<keyword evidence="1" id="KW-0732">Signal</keyword>
<comment type="caution">
    <text evidence="2">The sequence shown here is derived from an EMBL/GenBank/DDBJ whole genome shotgun (WGS) entry which is preliminary data.</text>
</comment>
<evidence type="ECO:0000256" key="1">
    <source>
        <dbReference type="SAM" id="SignalP"/>
    </source>
</evidence>
<evidence type="ECO:0000313" key="3">
    <source>
        <dbReference type="Proteomes" id="UP000639606"/>
    </source>
</evidence>
<sequence length="95" mass="10382">MKDKISFRVFATLGLLVVALFASPFTSHAGVASTSSDFQASAWRIAGGPWPNNDQGRRQCDNAAYLLIERGTVRAAQCLMDGETGTEIWLWGDFI</sequence>
<dbReference type="RefSeq" id="WP_189221189.1">
    <property type="nucleotide sequence ID" value="NZ_BMRG01000001.1"/>
</dbReference>
<dbReference type="EMBL" id="BMRG01000001">
    <property type="protein sequence ID" value="GGP35459.1"/>
    <property type="molecule type" value="Genomic_DNA"/>
</dbReference>
<reference evidence="2" key="1">
    <citation type="journal article" date="2014" name="Int. J. Syst. Evol. Microbiol.">
        <title>Complete genome sequence of Corynebacterium casei LMG S-19264T (=DSM 44701T), isolated from a smear-ripened cheese.</title>
        <authorList>
            <consortium name="US DOE Joint Genome Institute (JGI-PGF)"/>
            <person name="Walter F."/>
            <person name="Albersmeier A."/>
            <person name="Kalinowski J."/>
            <person name="Ruckert C."/>
        </authorList>
    </citation>
    <scope>NUCLEOTIDE SEQUENCE</scope>
    <source>
        <strain evidence="2">JCM 3313</strain>
    </source>
</reference>
<evidence type="ECO:0000313" key="2">
    <source>
        <dbReference type="EMBL" id="GGP35459.1"/>
    </source>
</evidence>
<dbReference type="AlphaFoldDB" id="A0A918EAP0"/>